<evidence type="ECO:0000313" key="3">
    <source>
        <dbReference type="Proteomes" id="UP001151760"/>
    </source>
</evidence>
<comment type="caution">
    <text evidence="2">The sequence shown here is derived from an EMBL/GenBank/DDBJ whole genome shotgun (WGS) entry which is preliminary data.</text>
</comment>
<evidence type="ECO:0000313" key="2">
    <source>
        <dbReference type="EMBL" id="GJS57304.1"/>
    </source>
</evidence>
<evidence type="ECO:0000256" key="1">
    <source>
        <dbReference type="SAM" id="MobiDB-lite"/>
    </source>
</evidence>
<protein>
    <submittedName>
        <fullName evidence="2">Uncharacterized protein</fullName>
    </submittedName>
</protein>
<name>A0ABQ4WWL5_9ASTR</name>
<reference evidence="2" key="1">
    <citation type="journal article" date="2022" name="Int. J. Mol. Sci.">
        <title>Draft Genome of Tanacetum Coccineum: Genomic Comparison of Closely Related Tanacetum-Family Plants.</title>
        <authorList>
            <person name="Yamashiro T."/>
            <person name="Shiraishi A."/>
            <person name="Nakayama K."/>
            <person name="Satake H."/>
        </authorList>
    </citation>
    <scope>NUCLEOTIDE SEQUENCE</scope>
</reference>
<keyword evidence="3" id="KW-1185">Reference proteome</keyword>
<reference evidence="2" key="2">
    <citation type="submission" date="2022-01" db="EMBL/GenBank/DDBJ databases">
        <authorList>
            <person name="Yamashiro T."/>
            <person name="Shiraishi A."/>
            <person name="Satake H."/>
            <person name="Nakayama K."/>
        </authorList>
    </citation>
    <scope>NUCLEOTIDE SEQUENCE</scope>
</reference>
<accession>A0ABQ4WWL5</accession>
<feature type="region of interest" description="Disordered" evidence="1">
    <location>
        <begin position="1"/>
        <end position="27"/>
    </location>
</feature>
<organism evidence="2 3">
    <name type="scientific">Tanacetum coccineum</name>
    <dbReference type="NCBI Taxonomy" id="301880"/>
    <lineage>
        <taxon>Eukaryota</taxon>
        <taxon>Viridiplantae</taxon>
        <taxon>Streptophyta</taxon>
        <taxon>Embryophyta</taxon>
        <taxon>Tracheophyta</taxon>
        <taxon>Spermatophyta</taxon>
        <taxon>Magnoliopsida</taxon>
        <taxon>eudicotyledons</taxon>
        <taxon>Gunneridae</taxon>
        <taxon>Pentapetalae</taxon>
        <taxon>asterids</taxon>
        <taxon>campanulids</taxon>
        <taxon>Asterales</taxon>
        <taxon>Asteraceae</taxon>
        <taxon>Asteroideae</taxon>
        <taxon>Anthemideae</taxon>
        <taxon>Anthemidinae</taxon>
        <taxon>Tanacetum</taxon>
    </lineage>
</organism>
<feature type="compositionally biased region" description="Basic and acidic residues" evidence="1">
    <location>
        <begin position="1"/>
        <end position="11"/>
    </location>
</feature>
<sequence>MRKRLNEDHTETCFVPSGTHDKEGTRVDVSASDWSDWSASEETRILYADQSGADTSAFVSSYHVSLVICLDQYIIKVKIVGRTSR</sequence>
<proteinExistence type="predicted"/>
<dbReference type="EMBL" id="BQNB010008996">
    <property type="protein sequence ID" value="GJS57304.1"/>
    <property type="molecule type" value="Genomic_DNA"/>
</dbReference>
<dbReference type="Proteomes" id="UP001151760">
    <property type="component" value="Unassembled WGS sequence"/>
</dbReference>
<gene>
    <name evidence="2" type="ORF">Tco_0652088</name>
</gene>